<dbReference type="Gene3D" id="3.30.360.10">
    <property type="entry name" value="Dihydrodipicolinate Reductase, domain 2"/>
    <property type="match status" value="1"/>
</dbReference>
<dbReference type="Pfam" id="PF01408">
    <property type="entry name" value="GFO_IDH_MocA"/>
    <property type="match status" value="1"/>
</dbReference>
<dbReference type="Gene3D" id="3.40.50.720">
    <property type="entry name" value="NAD(P)-binding Rossmann-like Domain"/>
    <property type="match status" value="1"/>
</dbReference>
<evidence type="ECO:0000313" key="6">
    <source>
        <dbReference type="EMBL" id="SET42398.1"/>
    </source>
</evidence>
<sequence>MRSSANFGAGMCFNPGRMSEPARSQPPLRVALLGYGFAGKSFHAPLLRTVEGLSLHVIASSRPEAVHADLPEVTVLPSAIEAATHPDVDLVVVATPNEQHVPLTQAALRAGKHVVVDKPMAVTLEDTRSLAALAHSQGRLLSAFHNRRWDSDFLELKALLAEGTLGRVTHVESRFDRFRPEVRQRWREQAVPGAGIWFDLGPHLVDQALQLFGLPDTVHALLAAHRDGATVDDWCQVTLQYPQRHVVLQASMLIAGGMPRFAVHGTKGSWLKHGMDTQADRLIAGELPGAKDWGEDVWPGRLIMGPTGASRGTTAPRGDYRQYYAGIRDAVRGMGPNPVTPAQAVAVAAVLEAGGLSARDGGGQRLSLTEAERSNFKADRPVGP</sequence>
<dbReference type="InterPro" id="IPR004104">
    <property type="entry name" value="Gfo/Idh/MocA-like_OxRdtase_C"/>
</dbReference>
<reference evidence="6 7" key="1">
    <citation type="submission" date="2016-10" db="EMBL/GenBank/DDBJ databases">
        <authorList>
            <person name="Varghese N."/>
            <person name="Submissions S."/>
        </authorList>
    </citation>
    <scope>NUCLEOTIDE SEQUENCE [LARGE SCALE GENOMIC DNA]</scope>
    <source>
        <strain evidence="6 7">DSM 16525</strain>
    </source>
</reference>
<feature type="domain" description="Gfo/Idh/MocA-like oxidoreductase N-terminal" evidence="4">
    <location>
        <begin position="28"/>
        <end position="143"/>
    </location>
</feature>
<dbReference type="PANTHER" id="PTHR43708:SF5">
    <property type="entry name" value="CONSERVED EXPRESSED OXIDOREDUCTASE (EUROFUNG)-RELATED"/>
    <property type="match status" value="1"/>
</dbReference>
<dbReference type="Proteomes" id="UP000183760">
    <property type="component" value="Unassembled WGS sequence"/>
</dbReference>
<dbReference type="InterPro" id="IPR051317">
    <property type="entry name" value="Gfo/Idh/MocA_oxidoreduct"/>
</dbReference>
<feature type="region of interest" description="Disordered" evidence="3">
    <location>
        <begin position="359"/>
        <end position="384"/>
    </location>
</feature>
<name>A0ABY1BZX3_MYXFU</name>
<proteinExistence type="inferred from homology"/>
<dbReference type="Pfam" id="PF02894">
    <property type="entry name" value="GFO_IDH_MocA_C"/>
    <property type="match status" value="1"/>
</dbReference>
<feature type="compositionally biased region" description="Basic and acidic residues" evidence="3">
    <location>
        <begin position="370"/>
        <end position="384"/>
    </location>
</feature>
<keyword evidence="7" id="KW-1185">Reference proteome</keyword>
<keyword evidence="2" id="KW-0560">Oxidoreductase</keyword>
<evidence type="ECO:0000259" key="4">
    <source>
        <dbReference type="Pfam" id="PF01408"/>
    </source>
</evidence>
<dbReference type="InterPro" id="IPR000683">
    <property type="entry name" value="Gfo/Idh/MocA-like_OxRdtase_N"/>
</dbReference>
<feature type="domain" description="Gfo/Idh/MocA-like oxidoreductase C-terminal" evidence="5">
    <location>
        <begin position="157"/>
        <end position="361"/>
    </location>
</feature>
<dbReference type="EMBL" id="FOIB01000002">
    <property type="protein sequence ID" value="SET42398.1"/>
    <property type="molecule type" value="Genomic_DNA"/>
</dbReference>
<evidence type="ECO:0000256" key="1">
    <source>
        <dbReference type="ARBA" id="ARBA00010928"/>
    </source>
</evidence>
<organism evidence="6 7">
    <name type="scientific">Myxococcus fulvus</name>
    <dbReference type="NCBI Taxonomy" id="33"/>
    <lineage>
        <taxon>Bacteria</taxon>
        <taxon>Pseudomonadati</taxon>
        <taxon>Myxococcota</taxon>
        <taxon>Myxococcia</taxon>
        <taxon>Myxococcales</taxon>
        <taxon>Cystobacterineae</taxon>
        <taxon>Myxococcaceae</taxon>
        <taxon>Myxococcus</taxon>
    </lineage>
</organism>
<comment type="similarity">
    <text evidence="1">Belongs to the Gfo/Idh/MocA family.</text>
</comment>
<comment type="caution">
    <text evidence="6">The sequence shown here is derived from an EMBL/GenBank/DDBJ whole genome shotgun (WGS) entry which is preliminary data.</text>
</comment>
<dbReference type="SUPFAM" id="SSF51735">
    <property type="entry name" value="NAD(P)-binding Rossmann-fold domains"/>
    <property type="match status" value="1"/>
</dbReference>
<accession>A0ABY1BZX3</accession>
<protein>
    <submittedName>
        <fullName evidence="6">Predicted dehydrogenase</fullName>
    </submittedName>
</protein>
<gene>
    <name evidence="6" type="ORF">SAMN05443572_102225</name>
</gene>
<evidence type="ECO:0000313" key="7">
    <source>
        <dbReference type="Proteomes" id="UP000183760"/>
    </source>
</evidence>
<evidence type="ECO:0000256" key="2">
    <source>
        <dbReference type="ARBA" id="ARBA00023002"/>
    </source>
</evidence>
<dbReference type="NCBIfam" id="NF008607">
    <property type="entry name" value="PRK11579.1"/>
    <property type="match status" value="1"/>
</dbReference>
<evidence type="ECO:0000259" key="5">
    <source>
        <dbReference type="Pfam" id="PF02894"/>
    </source>
</evidence>
<dbReference type="InterPro" id="IPR036291">
    <property type="entry name" value="NAD(P)-bd_dom_sf"/>
</dbReference>
<evidence type="ECO:0000256" key="3">
    <source>
        <dbReference type="SAM" id="MobiDB-lite"/>
    </source>
</evidence>
<dbReference type="PANTHER" id="PTHR43708">
    <property type="entry name" value="CONSERVED EXPRESSED OXIDOREDUCTASE (EUROFUNG)"/>
    <property type="match status" value="1"/>
</dbReference>